<dbReference type="OrthoDB" id="3249at2"/>
<dbReference type="GO" id="GO:0000976">
    <property type="term" value="F:transcription cis-regulatory region binding"/>
    <property type="evidence" value="ECO:0007669"/>
    <property type="project" value="TreeGrafter"/>
</dbReference>
<feature type="domain" description="HTH tetR-type" evidence="3">
    <location>
        <begin position="8"/>
        <end position="68"/>
    </location>
</feature>
<dbReference type="AlphaFoldDB" id="A0A1M6P3X8"/>
<gene>
    <name evidence="4" type="ORF">SAMN02745216_02753</name>
</gene>
<dbReference type="InterPro" id="IPR001647">
    <property type="entry name" value="HTH_TetR"/>
</dbReference>
<reference evidence="5" key="1">
    <citation type="submission" date="2016-11" db="EMBL/GenBank/DDBJ databases">
        <authorList>
            <person name="Varghese N."/>
            <person name="Submissions S."/>
        </authorList>
    </citation>
    <scope>NUCLEOTIDE SEQUENCE [LARGE SCALE GENOMIC DNA]</scope>
    <source>
        <strain evidence="5">DSM 16219</strain>
    </source>
</reference>
<evidence type="ECO:0000313" key="4">
    <source>
        <dbReference type="EMBL" id="SHK02631.1"/>
    </source>
</evidence>
<evidence type="ECO:0000256" key="2">
    <source>
        <dbReference type="PROSITE-ProRule" id="PRU00335"/>
    </source>
</evidence>
<dbReference type="InterPro" id="IPR009057">
    <property type="entry name" value="Homeodomain-like_sf"/>
</dbReference>
<dbReference type="Proteomes" id="UP000183994">
    <property type="component" value="Unassembled WGS sequence"/>
</dbReference>
<evidence type="ECO:0000313" key="5">
    <source>
        <dbReference type="Proteomes" id="UP000183994"/>
    </source>
</evidence>
<evidence type="ECO:0000259" key="3">
    <source>
        <dbReference type="PROSITE" id="PS50977"/>
    </source>
</evidence>
<dbReference type="GO" id="GO:0003700">
    <property type="term" value="F:DNA-binding transcription factor activity"/>
    <property type="evidence" value="ECO:0007669"/>
    <property type="project" value="TreeGrafter"/>
</dbReference>
<feature type="DNA-binding region" description="H-T-H motif" evidence="2">
    <location>
        <begin position="31"/>
        <end position="50"/>
    </location>
</feature>
<dbReference type="EMBL" id="FQZU01000016">
    <property type="protein sequence ID" value="SHK02631.1"/>
    <property type="molecule type" value="Genomic_DNA"/>
</dbReference>
<dbReference type="STRING" id="1121393.SAMN02745216_02753"/>
<dbReference type="PROSITE" id="PS50977">
    <property type="entry name" value="HTH_TETR_2"/>
    <property type="match status" value="1"/>
</dbReference>
<dbReference type="PANTHER" id="PTHR30055:SF207">
    <property type="entry name" value="HTH-TYPE TRANSCRIPTIONAL REPRESSOR FATR"/>
    <property type="match status" value="1"/>
</dbReference>
<organism evidence="4 5">
    <name type="scientific">Desulfatibacillum alkenivorans DSM 16219</name>
    <dbReference type="NCBI Taxonomy" id="1121393"/>
    <lineage>
        <taxon>Bacteria</taxon>
        <taxon>Pseudomonadati</taxon>
        <taxon>Thermodesulfobacteriota</taxon>
        <taxon>Desulfobacteria</taxon>
        <taxon>Desulfobacterales</taxon>
        <taxon>Desulfatibacillaceae</taxon>
        <taxon>Desulfatibacillum</taxon>
    </lineage>
</organism>
<name>A0A1M6P3X8_9BACT</name>
<keyword evidence="1 2" id="KW-0238">DNA-binding</keyword>
<dbReference type="InterPro" id="IPR050109">
    <property type="entry name" value="HTH-type_TetR-like_transc_reg"/>
</dbReference>
<dbReference type="PRINTS" id="PR00455">
    <property type="entry name" value="HTHTETR"/>
</dbReference>
<evidence type="ECO:0000256" key="1">
    <source>
        <dbReference type="ARBA" id="ARBA00023125"/>
    </source>
</evidence>
<dbReference type="Pfam" id="PF00440">
    <property type="entry name" value="TetR_N"/>
    <property type="match status" value="1"/>
</dbReference>
<dbReference type="PROSITE" id="PS01081">
    <property type="entry name" value="HTH_TETR_1"/>
    <property type="match status" value="1"/>
</dbReference>
<dbReference type="SUPFAM" id="SSF46689">
    <property type="entry name" value="Homeodomain-like"/>
    <property type="match status" value="1"/>
</dbReference>
<accession>A0A1M6P3X8</accession>
<dbReference type="RefSeq" id="WP_073476715.1">
    <property type="nucleotide sequence ID" value="NZ_FQZU01000016.1"/>
</dbReference>
<dbReference type="Gene3D" id="1.10.357.10">
    <property type="entry name" value="Tetracycline Repressor, domain 2"/>
    <property type="match status" value="1"/>
</dbReference>
<dbReference type="PANTHER" id="PTHR30055">
    <property type="entry name" value="HTH-TYPE TRANSCRIPTIONAL REGULATOR RUTR"/>
    <property type="match status" value="1"/>
</dbReference>
<keyword evidence="5" id="KW-1185">Reference proteome</keyword>
<dbReference type="InterPro" id="IPR023772">
    <property type="entry name" value="DNA-bd_HTH_TetR-type_CS"/>
</dbReference>
<proteinExistence type="predicted"/>
<sequence length="212" mass="24326">MPKIVDHDKYREELLGGCFELFSDKGYSNVTMRQIAKRLGISTGALYHYFPTKQSILDQMFQYMGKKDVEEVTQAPSLSGTFEERISRFLEFFQVKESAFGKMLLLSIDFVRCHDTAQARQTARQWLDYYIRNMAVYLGLPSQVAEFTATFLGGLVYQNRLVPGSVSLPEQLALLKDVLMVYLGEHENPENRLCNLCPFMTDHHLTDAEEVS</sequence>
<protein>
    <submittedName>
        <fullName evidence="4">Transcriptional regulator, TetR family</fullName>
    </submittedName>
</protein>